<reference evidence="1 2" key="1">
    <citation type="journal article" date="2019" name="Int. J. Syst. Evol. Microbiol.">
        <title>The Global Catalogue of Microorganisms (GCM) 10K type strain sequencing project: providing services to taxonomists for standard genome sequencing and annotation.</title>
        <authorList>
            <consortium name="The Broad Institute Genomics Platform"/>
            <consortium name="The Broad Institute Genome Sequencing Center for Infectious Disease"/>
            <person name="Wu L."/>
            <person name="Ma J."/>
        </authorList>
    </citation>
    <scope>NUCLEOTIDE SEQUENCE [LARGE SCALE GENOMIC DNA]</scope>
    <source>
        <strain evidence="1 2">CGMCC 1.12285</strain>
    </source>
</reference>
<organism evidence="1 2">
    <name type="scientific">Halolamina salina</name>
    <dbReference type="NCBI Taxonomy" id="1220023"/>
    <lineage>
        <taxon>Archaea</taxon>
        <taxon>Methanobacteriati</taxon>
        <taxon>Methanobacteriota</taxon>
        <taxon>Stenosarchaea group</taxon>
        <taxon>Halobacteria</taxon>
        <taxon>Halobacteriales</taxon>
        <taxon>Haloferacaceae</taxon>
    </lineage>
</organism>
<gene>
    <name evidence="1" type="ORF">ACFR9S_11455</name>
</gene>
<name>A0ABD6B8G1_9EURY</name>
<keyword evidence="2" id="KW-1185">Reference proteome</keyword>
<proteinExistence type="predicted"/>
<evidence type="ECO:0000313" key="2">
    <source>
        <dbReference type="Proteomes" id="UP001597111"/>
    </source>
</evidence>
<dbReference type="RefSeq" id="WP_379731653.1">
    <property type="nucleotide sequence ID" value="NZ_JBHSWZ010000120.1"/>
</dbReference>
<evidence type="ECO:0000313" key="1">
    <source>
        <dbReference type="EMBL" id="MFD1526901.1"/>
    </source>
</evidence>
<comment type="caution">
    <text evidence="1">The sequence shown here is derived from an EMBL/GenBank/DDBJ whole genome shotgun (WGS) entry which is preliminary data.</text>
</comment>
<dbReference type="Proteomes" id="UP001597111">
    <property type="component" value="Unassembled WGS sequence"/>
</dbReference>
<accession>A0ABD6B8G1</accession>
<dbReference type="EMBL" id="JBHUDH010000131">
    <property type="protein sequence ID" value="MFD1526901.1"/>
    <property type="molecule type" value="Genomic_DNA"/>
</dbReference>
<dbReference type="AlphaFoldDB" id="A0ABD6B8G1"/>
<sequence length="78" mass="8569">MSTEEPTEQCYTEIVSRLEEGERETIAEAAALLASTADRMAQIESRDGDEGMAVELRRIADEQARIEEIALSPRSGAN</sequence>
<protein>
    <submittedName>
        <fullName evidence="1">Uncharacterized protein</fullName>
    </submittedName>
</protein>